<dbReference type="InterPro" id="IPR045851">
    <property type="entry name" value="AMP-bd_C_sf"/>
</dbReference>
<dbReference type="InterPro" id="IPR029063">
    <property type="entry name" value="SAM-dependent_MTases_sf"/>
</dbReference>
<accession>D7P6A5</accession>
<dbReference type="GO" id="GO:0009366">
    <property type="term" value="C:enterobactin synthetase complex"/>
    <property type="evidence" value="ECO:0007669"/>
    <property type="project" value="TreeGrafter"/>
</dbReference>
<reference evidence="7" key="1">
    <citation type="journal article" date="2010" name="Chem. Biol.">
        <title>Discovery of 23 natural tubulysins from Angiococcus disciformis An d48 and Cystobacter SBCb004.</title>
        <authorList>
            <person name="Chai Y."/>
            <person name="Pistorius D."/>
            <person name="Ullrich A."/>
            <person name="Weissman K.J."/>
            <person name="Kazmaier U."/>
            <person name="Muller R."/>
        </authorList>
    </citation>
    <scope>NUCLEOTIDE SEQUENCE</scope>
    <source>
        <strain evidence="7">SBCb004</strain>
    </source>
</reference>
<dbReference type="InterPro" id="IPR010071">
    <property type="entry name" value="AA_adenyl_dom"/>
</dbReference>
<dbReference type="SUPFAM" id="SSF53335">
    <property type="entry name" value="S-adenosyl-L-methionine-dependent methyltransferases"/>
    <property type="match status" value="1"/>
</dbReference>
<dbReference type="SUPFAM" id="SSF47336">
    <property type="entry name" value="ACP-like"/>
    <property type="match status" value="2"/>
</dbReference>
<dbReference type="InterPro" id="IPR023213">
    <property type="entry name" value="CAT-like_dom_sf"/>
</dbReference>
<dbReference type="Pfam" id="PF13193">
    <property type="entry name" value="AMP-binding_C"/>
    <property type="match status" value="1"/>
</dbReference>
<evidence type="ECO:0000259" key="6">
    <source>
        <dbReference type="PROSITE" id="PS50075"/>
    </source>
</evidence>
<dbReference type="SUPFAM" id="SSF52777">
    <property type="entry name" value="CoA-dependent acyltransferases"/>
    <property type="match status" value="4"/>
</dbReference>
<dbReference type="GO" id="GO:0005829">
    <property type="term" value="C:cytosol"/>
    <property type="evidence" value="ECO:0007669"/>
    <property type="project" value="TreeGrafter"/>
</dbReference>
<dbReference type="InterPro" id="IPR041464">
    <property type="entry name" value="TubC_N"/>
</dbReference>
<dbReference type="Pfam" id="PF00668">
    <property type="entry name" value="Condensation"/>
    <property type="match status" value="2"/>
</dbReference>
<name>D7P6A5_9BACT</name>
<dbReference type="InterPro" id="IPR001242">
    <property type="entry name" value="Condensation_dom"/>
</dbReference>
<dbReference type="SMART" id="SM00823">
    <property type="entry name" value="PKS_PP"/>
    <property type="match status" value="2"/>
</dbReference>
<feature type="domain" description="Carrier" evidence="6">
    <location>
        <begin position="2510"/>
        <end position="2585"/>
    </location>
</feature>
<dbReference type="GO" id="GO:0047527">
    <property type="term" value="F:2,3-dihydroxybenzoate-serine ligase activity"/>
    <property type="evidence" value="ECO:0007669"/>
    <property type="project" value="TreeGrafter"/>
</dbReference>
<dbReference type="Pfam" id="PF00550">
    <property type="entry name" value="PP-binding"/>
    <property type="match status" value="2"/>
</dbReference>
<dbReference type="CDD" id="cd12117">
    <property type="entry name" value="A_NRPS_Srf_like"/>
    <property type="match status" value="2"/>
</dbReference>
<dbReference type="Gene3D" id="3.30.300.30">
    <property type="match status" value="3"/>
</dbReference>
<comment type="cofactor">
    <cofactor evidence="1">
        <name>pantetheine 4'-phosphate</name>
        <dbReference type="ChEBI" id="CHEBI:47942"/>
    </cofactor>
</comment>
<dbReference type="InterPro" id="IPR036736">
    <property type="entry name" value="ACP-like_sf"/>
</dbReference>
<dbReference type="InterPro" id="IPR009081">
    <property type="entry name" value="PP-bd_ACP"/>
</dbReference>
<dbReference type="PROSITE" id="PS00455">
    <property type="entry name" value="AMP_BINDING"/>
    <property type="match status" value="2"/>
</dbReference>
<dbReference type="InterPro" id="IPR020845">
    <property type="entry name" value="AMP-binding_CS"/>
</dbReference>
<dbReference type="Gene3D" id="3.40.50.980">
    <property type="match status" value="4"/>
</dbReference>
<evidence type="ECO:0000256" key="1">
    <source>
        <dbReference type="ARBA" id="ARBA00001957"/>
    </source>
</evidence>
<organism evidence="7">
    <name type="scientific">Cystobacter sp. SBCb004</name>
    <dbReference type="NCBI Taxonomy" id="764904"/>
    <lineage>
        <taxon>Bacteria</taxon>
        <taxon>Pseudomonadati</taxon>
        <taxon>Myxococcota</taxon>
        <taxon>Myxococcia</taxon>
        <taxon>Myxococcales</taxon>
        <taxon>Cystobacterineae</taxon>
        <taxon>Archangiaceae</taxon>
        <taxon>Cystobacter</taxon>
    </lineage>
</organism>
<dbReference type="PANTHER" id="PTHR45527:SF1">
    <property type="entry name" value="FATTY ACID SYNTHASE"/>
    <property type="match status" value="1"/>
</dbReference>
<dbReference type="Gene3D" id="1.10.10.1830">
    <property type="entry name" value="Non-ribosomal peptide synthase, adenylation domain"/>
    <property type="match status" value="1"/>
</dbReference>
<dbReference type="GO" id="GO:0009403">
    <property type="term" value="P:toxin biosynthetic process"/>
    <property type="evidence" value="ECO:0007669"/>
    <property type="project" value="UniProtKB-ARBA"/>
</dbReference>
<dbReference type="GO" id="GO:0043041">
    <property type="term" value="P:amino acid activation for nonribosomal peptide biosynthetic process"/>
    <property type="evidence" value="ECO:0007669"/>
    <property type="project" value="TreeGrafter"/>
</dbReference>
<dbReference type="FunFam" id="3.40.50.980:FF:000001">
    <property type="entry name" value="Non-ribosomal peptide synthetase"/>
    <property type="match status" value="1"/>
</dbReference>
<dbReference type="PANTHER" id="PTHR45527">
    <property type="entry name" value="NONRIBOSOMAL PEPTIDE SYNTHETASE"/>
    <property type="match status" value="1"/>
</dbReference>
<evidence type="ECO:0000313" key="7">
    <source>
        <dbReference type="EMBL" id="ADH04679.1"/>
    </source>
</evidence>
<dbReference type="Pfam" id="PF00501">
    <property type="entry name" value="AMP-binding"/>
    <property type="match status" value="2"/>
</dbReference>
<feature type="region of interest" description="Disordered" evidence="5">
    <location>
        <begin position="2589"/>
        <end position="2628"/>
    </location>
</feature>
<evidence type="ECO:0000256" key="2">
    <source>
        <dbReference type="ARBA" id="ARBA00022450"/>
    </source>
</evidence>
<dbReference type="FunFam" id="2.30.38.10:FF:000001">
    <property type="entry name" value="Non-ribosomal peptide synthetase PvdI"/>
    <property type="match status" value="1"/>
</dbReference>
<protein>
    <submittedName>
        <fullName evidence="7">Non-ribosomal peptide synthetase</fullName>
    </submittedName>
</protein>
<dbReference type="GO" id="GO:0031177">
    <property type="term" value="F:phosphopantetheine binding"/>
    <property type="evidence" value="ECO:0007669"/>
    <property type="project" value="InterPro"/>
</dbReference>
<dbReference type="Gene3D" id="2.30.38.10">
    <property type="entry name" value="Luciferase, Domain 3"/>
    <property type="match status" value="2"/>
</dbReference>
<dbReference type="InterPro" id="IPR013217">
    <property type="entry name" value="Methyltransf_12"/>
</dbReference>
<dbReference type="Gene3D" id="3.30.559.10">
    <property type="entry name" value="Chloramphenicol acetyltransferase-like domain"/>
    <property type="match status" value="2"/>
</dbReference>
<dbReference type="CDD" id="cd02440">
    <property type="entry name" value="AdoMet_MTases"/>
    <property type="match status" value="1"/>
</dbReference>
<dbReference type="PROSITE" id="PS00012">
    <property type="entry name" value="PHOSPHOPANTETHEINE"/>
    <property type="match status" value="1"/>
</dbReference>
<dbReference type="InterPro" id="IPR000873">
    <property type="entry name" value="AMP-dep_synth/lig_dom"/>
</dbReference>
<dbReference type="InterPro" id="IPR025110">
    <property type="entry name" value="AMP-bd_C"/>
</dbReference>
<dbReference type="Gene3D" id="3.30.559.30">
    <property type="entry name" value="Nonribosomal peptide synthetase, condensation domain"/>
    <property type="match status" value="2"/>
</dbReference>
<dbReference type="SUPFAM" id="SSF56801">
    <property type="entry name" value="Acetyl-CoA synthetase-like"/>
    <property type="match status" value="2"/>
</dbReference>
<dbReference type="InterPro" id="IPR020806">
    <property type="entry name" value="PKS_PP-bd"/>
</dbReference>
<keyword evidence="4" id="KW-0677">Repeat</keyword>
<evidence type="ECO:0000256" key="4">
    <source>
        <dbReference type="ARBA" id="ARBA00022737"/>
    </source>
</evidence>
<dbReference type="EMBL" id="GU002154">
    <property type="protein sequence ID" value="ADH04679.1"/>
    <property type="molecule type" value="Genomic_DNA"/>
</dbReference>
<dbReference type="FunFam" id="1.10.1200.10:FF:000005">
    <property type="entry name" value="Nonribosomal peptide synthetase 1"/>
    <property type="match status" value="1"/>
</dbReference>
<proteinExistence type="predicted"/>
<feature type="domain" description="Carrier" evidence="6">
    <location>
        <begin position="1040"/>
        <end position="1115"/>
    </location>
</feature>
<keyword evidence="2" id="KW-0596">Phosphopantetheine</keyword>
<dbReference type="NCBIfam" id="TIGR01733">
    <property type="entry name" value="AA-adenyl-dom"/>
    <property type="match status" value="2"/>
</dbReference>
<dbReference type="Gene3D" id="1.10.1200.10">
    <property type="entry name" value="ACP-like"/>
    <property type="match status" value="2"/>
</dbReference>
<sequence length="2628" mass="289571">MSPGELLAHAAGLGVRLWVENGRLRFQAPTGVMSPELQSRLAASREELISLLRQLQGPPTAGTSLERVSREGPLALSFAQQRLWFQEQLHPEAPANNLTGAVVLSGPLDIAALGDALAALVARHESLRTTLGEAGGVPHQRVGAPWRPLLEPEALAGPLASDRLEQARQVARDESARRFDLRHEPPLRVRLLRLDAQRFVLVLSLHHIAADGVGLQVLEHDLAVLYRASRSGTGSPLPPLPAQVADFAAWQRRWVEGPEYQDQLAYWKRQLAGLSPVELPTDHPRQRASSMRGAEVRLPLLSGPQARRLRALGHAEGATSYMVLLAALGVLLRRWTRQEDLVVGGAAANRHRPGLEGILGFFINVLLLRVDVGGNPRFRELVRRVRQVCVEAYSHQDLPFDRLVDALQPDRERGDSPFYRVALAVSDTPWMPGHGLKLEGLESQPLDFPRGVLDLELHLWVYDTEDGMTGRLEYAVDLYSEATARRLLEGFRLVLEAVVEEPDRPINGLSVLGERERELQLSAWNHTERTYPRESTVHALFEERARRCAQAPAVRYGDRTLTYGELETRARRLARGLAARGVRRGELVALRLERSPELIVSMLAVLEAGAAYVPLDPSYPVPRQELMLQDCGARLLLHLGPLPFTPACSTLDLEAWDASSDAPDAPVLPEGSADDLAYVIYTSGSTGQPKGVAVTHRAISRLVLGTDYVQLTPEDRMAQASNASFDAATFEIWGALLNGALLVGLSSEQTVSPSRLAEALRAQRVSVLFVTTALFNHVAREQPEAFAPLGSLLFGGEAVDPVSVRRVLEQGAPRRLLHVYGPTENTTFSTFHLVASAPLPGQTVPIGAPIANSRLYVLDEGLQPVPVGAIGELYLGGDGLALGYLGRPDITAERFVPDPHATVPGGRLYRTGDLARRREDGAVLFVGRVDRQVKLRGFRVEPAEIEAHLREHAGVAAVAVEPHGEGSARRLLAYLVPRPGHHPGTDELRAFLRARLPEYMIPAGFCLLDALPLTNGKLDRAALPEHLPTGSGPEQAPLVPPRGPIESLLVEIWRDVLGMPRVSAHDDFFFMGGHSLQATRVVSRLREALRVEVPLRVFFDAPRLSELAARVQSLLGSGQQRPELLAAPRPSRLPLSFAQQRLWFLQQLAPHGTAYHILDAWRFHGVPEAETLERALAQLVHRHESLRTTFEVHEGSPQQRLHAPARVPLRQVDLRPHGPRAWDEAVRWMRAEALRPLSLSEGPLLRVSLLRLADAEHVLFLELHHIIADGWSLGVWCRELSELYQAELDGAPNPLPPLPVQYADFALWQRDWLRGAVLEAELGHWRERLAGLSPLRLPADYVRPEVQGFNGAAHRFTLPSALVRALRGLGHEQGASLFMVLLSGFKALLSRYSGQRDIAVGVPIANRTRGEVEDLIGFFVNTLVLRTRFEDDPSFRELLARVRESTLEAYAHQDVPFERIVEELQPERQANQNPLVQVIFALQNAPREPLRLGDLEGEHLEYLVATTRFDLEMHLWEEGELLSGIAVYDRELFGARTVEHLVEAWRTLLEGVARNTDTRVSALPLVARREPPREAPPALPPELKESIGARFSSVARRRADAIALTQDGRHLSYAELEERSERLARKLVDMGVRPGDRVGLVSERSMARVIGLLAILKAGAAYVPLELRQPVARLCQLIDAAGVRCVLATGPALAELEALGRPLTLVDVEAVPPSAPALASGQAPGGDALAYVLFTSGSTGEPKGVCVPHRAVLRLVHDPSYVQLSEQEVLLHYAPLEFDASTFELWGALLNGARLVLMPPGQQSLERLGREIRAEQVSTLWLTAGLFRLMVDEQLESLRGVRQLLAGGDVLPVPQVNRLRATLPGLRLINGYGPTECCTFVCCHTVEELTAPGNSVPIGTPIDVGHARVLDERLEPVPEGAPGELCIGGPGLAWGYLGHPALTAERFIPDPLGRVPGARVYRTGDRVRLRPDGTLEFLGRLDQQLKVRGFRIEPGEVEAAVLTHPGVQSAVVVGRDGPGGIKELVCYATPRVEAPATDEGSKQEGQLVHEWESVFERHLYREEAVGGSPTFNIVGWKSSYTGEPVPAGEMRDWLRHRVERVRHLAPRSILEIGCGTGLMLFALLPHCERYVGTDFSQSALDYVGQHLPAEARSRVELSCRAADDWSGMTPRSFDAVVINSVVQYFPSEEHLRRVLEHCIDATTEGGSVFVGDVRSLPLLEAFHASVELERVGPTASLGEWRERVRRAVLEDNELVIDPAFFVALAHAHPRVRHVDIELTRGTHPNEMSRFRYNVVLHIGSDAVPSEAPVEWLEWSSPGVDLEALRERLRREPRPLGVASIPNARVLAASRAAEALRPAGGVRRMEDLRRRVAQSEPEAQDPDLFWELAESLGYVAGVSWSPAREDGAFDVLFLPASQQARPRWLGPTPLGRLPPESWAGQRLTSEPRRARLSLGLGNSLRAHLQARLPDFLVPSRFVVLHALPLTPNGKVDRAALPHPEPVRVDPAALVSPSNELERLIAEVWRETLGLEAVGRQDNFFDVGGHSLLLAQVCSRLEARLGQHIELVTLFRFPSIASLAEHLTASKVPQEVPRGELAQVQRNAAERASRQQKAAQQRRAHMKRGSPHDA</sequence>
<keyword evidence="3" id="KW-0597">Phosphoprotein</keyword>
<dbReference type="PROSITE" id="PS50075">
    <property type="entry name" value="CARRIER"/>
    <property type="match status" value="2"/>
</dbReference>
<feature type="compositionally biased region" description="Basic residues" evidence="5">
    <location>
        <begin position="2614"/>
        <end position="2628"/>
    </location>
</feature>
<dbReference type="Gene3D" id="3.40.50.150">
    <property type="entry name" value="Vaccinia Virus protein VP39"/>
    <property type="match status" value="1"/>
</dbReference>
<dbReference type="InterPro" id="IPR006162">
    <property type="entry name" value="Ppantetheine_attach_site"/>
</dbReference>
<dbReference type="CDD" id="cd19531">
    <property type="entry name" value="LCL_NRPS-like"/>
    <property type="match status" value="2"/>
</dbReference>
<evidence type="ECO:0000256" key="5">
    <source>
        <dbReference type="SAM" id="MobiDB-lite"/>
    </source>
</evidence>
<dbReference type="InterPro" id="IPR044894">
    <property type="entry name" value="TubC_N_sf"/>
</dbReference>
<dbReference type="Pfam" id="PF08242">
    <property type="entry name" value="Methyltransf_12"/>
    <property type="match status" value="1"/>
</dbReference>
<dbReference type="Pfam" id="PF18563">
    <property type="entry name" value="TubC_N"/>
    <property type="match status" value="1"/>
</dbReference>
<gene>
    <name evidence="7" type="primary">tubC</name>
</gene>
<evidence type="ECO:0000256" key="3">
    <source>
        <dbReference type="ARBA" id="ARBA00022553"/>
    </source>
</evidence>
<dbReference type="GO" id="GO:0009239">
    <property type="term" value="P:enterobactin biosynthetic process"/>
    <property type="evidence" value="ECO:0007669"/>
    <property type="project" value="TreeGrafter"/>
</dbReference>